<evidence type="ECO:0000313" key="4">
    <source>
        <dbReference type="EMBL" id="MCC9640652.1"/>
    </source>
</evidence>
<feature type="region of interest" description="Disordered" evidence="1">
    <location>
        <begin position="256"/>
        <end position="275"/>
    </location>
</feature>
<keyword evidence="2" id="KW-0732">Signal</keyword>
<feature type="domain" description="DUF11" evidence="3">
    <location>
        <begin position="447"/>
        <end position="543"/>
    </location>
</feature>
<organism evidence="4 5">
    <name type="scientific">Rhodopirellula halodulae</name>
    <dbReference type="NCBI Taxonomy" id="2894198"/>
    <lineage>
        <taxon>Bacteria</taxon>
        <taxon>Pseudomonadati</taxon>
        <taxon>Planctomycetota</taxon>
        <taxon>Planctomycetia</taxon>
        <taxon>Pirellulales</taxon>
        <taxon>Pirellulaceae</taxon>
        <taxon>Rhodopirellula</taxon>
    </lineage>
</organism>
<protein>
    <submittedName>
        <fullName evidence="4">DUF11 domain-containing protein</fullName>
    </submittedName>
</protein>
<feature type="signal peptide" evidence="2">
    <location>
        <begin position="1"/>
        <end position="26"/>
    </location>
</feature>
<proteinExistence type="predicted"/>
<keyword evidence="5" id="KW-1185">Reference proteome</keyword>
<comment type="caution">
    <text evidence="4">The sequence shown here is derived from an EMBL/GenBank/DDBJ whole genome shotgun (WGS) entry which is preliminary data.</text>
</comment>
<evidence type="ECO:0000256" key="1">
    <source>
        <dbReference type="SAM" id="MobiDB-lite"/>
    </source>
</evidence>
<dbReference type="EMBL" id="JAJKFW010000003">
    <property type="protein sequence ID" value="MCC9640652.1"/>
    <property type="molecule type" value="Genomic_DNA"/>
</dbReference>
<feature type="compositionally biased region" description="Basic and acidic residues" evidence="1">
    <location>
        <begin position="256"/>
        <end position="274"/>
    </location>
</feature>
<dbReference type="Gene3D" id="2.60.40.10">
    <property type="entry name" value="Immunoglobulins"/>
    <property type="match status" value="2"/>
</dbReference>
<feature type="region of interest" description="Disordered" evidence="1">
    <location>
        <begin position="82"/>
        <end position="123"/>
    </location>
</feature>
<dbReference type="NCBIfam" id="TIGR01451">
    <property type="entry name" value="B_ant_repeat"/>
    <property type="match status" value="1"/>
</dbReference>
<sequence length="563" mass="60732">MTSLGRSLFIAAAAICSASCFAVAQAQTSVSTGDGLLKVSSEMPEEVRMGESFQYTVTVSNLSDNVTLHRVKLAQKKSEGLTIESVSQSGQDEQKNKEEQSGKANKQRKKQGEEGKKQASKNQMMVSMLKPGESKSFDVKAVADQEGEIRSCLEVVDYKPAICLTSEAVKPQLELTKTAPKKANRCNVIEMEYTLKNGGSGDVGPITITDSLGDAFATIEGNNKLNFNVDGLKAGDTRKFVARVYVNKTGEFGSRAEAKADNSDLSSRSKETKTKVISADLAAEVSGPQRLYGDEMARFTAKISNRGNALAEDVRVVLMWPEQANLADVSEPQIKGSSSEKQANSNDQSGEPTPADNSKQSGQNEKSSSQDESTKMAERTMTIEALKPGETATIEYAIRTGEMDEIPTKVKATSVCTVETVKDAENAVTRATATAMTRAKIVRLPALQLTVVDDEDPVTNGSEVVYTIRVWNEGDAVDQNVRLTAELPEGLKFVSADGPTDVKEEGQEVTFAPIKKMQPGDEVTYTVKAESEGEGAVSLKTQLASKSLQSEITAEEPTRIFKR</sequence>
<feature type="compositionally biased region" description="Basic and acidic residues" evidence="1">
    <location>
        <begin position="368"/>
        <end position="378"/>
    </location>
</feature>
<dbReference type="InterPro" id="IPR047589">
    <property type="entry name" value="DUF11_rpt"/>
</dbReference>
<evidence type="ECO:0000256" key="2">
    <source>
        <dbReference type="SAM" id="SignalP"/>
    </source>
</evidence>
<feature type="compositionally biased region" description="Polar residues" evidence="1">
    <location>
        <begin position="335"/>
        <end position="367"/>
    </location>
</feature>
<dbReference type="Pfam" id="PF01345">
    <property type="entry name" value="DUF11"/>
    <property type="match status" value="1"/>
</dbReference>
<name>A0ABS8NAP6_9BACT</name>
<gene>
    <name evidence="4" type="ORF">LOC71_00075</name>
</gene>
<evidence type="ECO:0000259" key="3">
    <source>
        <dbReference type="Pfam" id="PF01345"/>
    </source>
</evidence>
<evidence type="ECO:0000313" key="5">
    <source>
        <dbReference type="Proteomes" id="UP001430306"/>
    </source>
</evidence>
<feature type="chain" id="PRO_5046387325" evidence="2">
    <location>
        <begin position="27"/>
        <end position="563"/>
    </location>
</feature>
<dbReference type="PANTHER" id="PTHR34819:SF4">
    <property type="entry name" value="LARGE CYSTEINE-RICH PERIPLASMIC PROTEIN OMCB"/>
    <property type="match status" value="1"/>
</dbReference>
<dbReference type="InterPro" id="IPR013783">
    <property type="entry name" value="Ig-like_fold"/>
</dbReference>
<dbReference type="InterPro" id="IPR051172">
    <property type="entry name" value="Chlamydia_OmcB"/>
</dbReference>
<dbReference type="PANTHER" id="PTHR34819">
    <property type="entry name" value="LARGE CYSTEINE-RICH PERIPLASMIC PROTEIN OMCB"/>
    <property type="match status" value="1"/>
</dbReference>
<dbReference type="RefSeq" id="WP_230270213.1">
    <property type="nucleotide sequence ID" value="NZ_JAJKFW010000003.1"/>
</dbReference>
<dbReference type="Proteomes" id="UP001430306">
    <property type="component" value="Unassembled WGS sequence"/>
</dbReference>
<reference evidence="4" key="1">
    <citation type="submission" date="2021-11" db="EMBL/GenBank/DDBJ databases">
        <title>Genome sequence.</title>
        <authorList>
            <person name="Sun Q."/>
        </authorList>
    </citation>
    <scope>NUCLEOTIDE SEQUENCE</scope>
    <source>
        <strain evidence="4">JC740</strain>
    </source>
</reference>
<feature type="region of interest" description="Disordered" evidence="1">
    <location>
        <begin position="328"/>
        <end position="388"/>
    </location>
</feature>
<feature type="compositionally biased region" description="Basic and acidic residues" evidence="1">
    <location>
        <begin position="92"/>
        <end position="101"/>
    </location>
</feature>
<accession>A0ABS8NAP6</accession>
<dbReference type="InterPro" id="IPR001434">
    <property type="entry name" value="OmcB-like_DUF11"/>
</dbReference>